<keyword evidence="2" id="KW-1185">Reference proteome</keyword>
<gene>
    <name evidence="1" type="ORF">KIW84_012067</name>
</gene>
<dbReference type="OrthoDB" id="900224at2759"/>
<proteinExistence type="predicted"/>
<comment type="caution">
    <text evidence="1">The sequence shown here is derived from an EMBL/GenBank/DDBJ whole genome shotgun (WGS) entry which is preliminary data.</text>
</comment>
<dbReference type="Proteomes" id="UP001058974">
    <property type="component" value="Chromosome 1"/>
</dbReference>
<dbReference type="PANTHER" id="PTHR33384">
    <property type="entry name" value="EXPRESSED PROTEIN"/>
    <property type="match status" value="1"/>
</dbReference>
<evidence type="ECO:0000313" key="2">
    <source>
        <dbReference type="Proteomes" id="UP001058974"/>
    </source>
</evidence>
<accession>A0A9D5BGJ3</accession>
<protein>
    <submittedName>
        <fullName evidence="1">Uncharacterized protein</fullName>
    </submittedName>
</protein>
<reference evidence="1 2" key="1">
    <citation type="journal article" date="2022" name="Nat. Genet.">
        <title>Improved pea reference genome and pan-genome highlight genomic features and evolutionary characteristics.</title>
        <authorList>
            <person name="Yang T."/>
            <person name="Liu R."/>
            <person name="Luo Y."/>
            <person name="Hu S."/>
            <person name="Wang D."/>
            <person name="Wang C."/>
            <person name="Pandey M.K."/>
            <person name="Ge S."/>
            <person name="Xu Q."/>
            <person name="Li N."/>
            <person name="Li G."/>
            <person name="Huang Y."/>
            <person name="Saxena R.K."/>
            <person name="Ji Y."/>
            <person name="Li M."/>
            <person name="Yan X."/>
            <person name="He Y."/>
            <person name="Liu Y."/>
            <person name="Wang X."/>
            <person name="Xiang C."/>
            <person name="Varshney R.K."/>
            <person name="Ding H."/>
            <person name="Gao S."/>
            <person name="Zong X."/>
        </authorList>
    </citation>
    <scope>NUCLEOTIDE SEQUENCE [LARGE SCALE GENOMIC DNA]</scope>
    <source>
        <strain evidence="1 2">cv. Zhongwan 6</strain>
    </source>
</reference>
<dbReference type="AlphaFoldDB" id="A0A9D5BGJ3"/>
<dbReference type="EMBL" id="JAMSHJ010000001">
    <property type="protein sequence ID" value="KAI5443263.1"/>
    <property type="molecule type" value="Genomic_DNA"/>
</dbReference>
<organism evidence="1 2">
    <name type="scientific">Pisum sativum</name>
    <name type="common">Garden pea</name>
    <name type="synonym">Lathyrus oleraceus</name>
    <dbReference type="NCBI Taxonomy" id="3888"/>
    <lineage>
        <taxon>Eukaryota</taxon>
        <taxon>Viridiplantae</taxon>
        <taxon>Streptophyta</taxon>
        <taxon>Embryophyta</taxon>
        <taxon>Tracheophyta</taxon>
        <taxon>Spermatophyta</taxon>
        <taxon>Magnoliopsida</taxon>
        <taxon>eudicotyledons</taxon>
        <taxon>Gunneridae</taxon>
        <taxon>Pentapetalae</taxon>
        <taxon>rosids</taxon>
        <taxon>fabids</taxon>
        <taxon>Fabales</taxon>
        <taxon>Fabaceae</taxon>
        <taxon>Papilionoideae</taxon>
        <taxon>50 kb inversion clade</taxon>
        <taxon>NPAAA clade</taxon>
        <taxon>Hologalegina</taxon>
        <taxon>IRL clade</taxon>
        <taxon>Fabeae</taxon>
        <taxon>Lathyrus</taxon>
    </lineage>
</organism>
<dbReference type="Gramene" id="Psat01G0206700-T1">
    <property type="protein sequence ID" value="KAI5443263.1"/>
    <property type="gene ID" value="KIW84_012067"/>
</dbReference>
<sequence>MNCYSLQQNAFAACEEMRGSVTITDQKEPLICPKPRRVGVLSNVPMRQFRFHFNQQAECSDSRAGAELLDMIFEKECHGDDFAYPAASSPPYFCVSPPVRAANPLVHDARFGDEIVSLSPSGLPSPTSASRKGGCARVSFGLKPAAVRVEGFDCLNRDRQNSSISAVA</sequence>
<evidence type="ECO:0000313" key="1">
    <source>
        <dbReference type="EMBL" id="KAI5443263.1"/>
    </source>
</evidence>
<dbReference type="Gramene" id="Psat1g080520.1">
    <property type="protein sequence ID" value="Psat1g080520.1.cds"/>
    <property type="gene ID" value="Psat1g080520"/>
</dbReference>
<name>A0A9D5BGJ3_PEA</name>
<dbReference type="Gramene" id="PSAT_LOCUS6161_t1">
    <property type="protein sequence ID" value="CAL5185758.1"/>
    <property type="gene ID" value="PSAT_LOCUS6161"/>
</dbReference>
<dbReference type="PANTHER" id="PTHR33384:SF52">
    <property type="entry name" value="DUF3741 DOMAIN-CONTAINING PROTEIN"/>
    <property type="match status" value="1"/>
</dbReference>